<evidence type="ECO:0000313" key="2">
    <source>
        <dbReference type="Proteomes" id="UP000186931"/>
    </source>
</evidence>
<organism evidence="1 2">
    <name type="scientific">Acinetobacter towneri</name>
    <dbReference type="NCBI Taxonomy" id="202956"/>
    <lineage>
        <taxon>Bacteria</taxon>
        <taxon>Pseudomonadati</taxon>
        <taxon>Pseudomonadota</taxon>
        <taxon>Gammaproteobacteria</taxon>
        <taxon>Moraxellales</taxon>
        <taxon>Moraxellaceae</taxon>
        <taxon>Acinetobacter</taxon>
    </lineage>
</organism>
<proteinExistence type="predicted"/>
<reference evidence="1 2" key="1">
    <citation type="submission" date="2016-10" db="EMBL/GenBank/DDBJ databases">
        <title>Genome of airborne Acinetobacter sp. 5-2Ac02 in the hospital environment: Species near to Acinetobacter towneri.</title>
        <authorList>
            <person name="Barbosa B."/>
            <person name="Fernandez-Garcia L."/>
            <person name="Gato E."/>
            <person name="Leao R."/>
            <person name="Albano R."/>
            <person name="Fernandez B."/>
            <person name="Fernandez-Cuenca F."/>
            <person name="Marques E."/>
            <person name="Tomas M."/>
        </authorList>
    </citation>
    <scope>NUCLEOTIDE SEQUENCE [LARGE SCALE GENOMIC DNA]</scope>
    <source>
        <strain evidence="1 2">5-2Ac02</strain>
    </source>
</reference>
<dbReference type="Proteomes" id="UP000186931">
    <property type="component" value="Unassembled WGS sequence"/>
</dbReference>
<dbReference type="STRING" id="202956.BJN41_00470"/>
<accession>A0A1E8E552</accession>
<name>A0A1E8E552_9GAMM</name>
<dbReference type="EMBL" id="MKQS01000001">
    <property type="protein sequence ID" value="OFE44636.1"/>
    <property type="molecule type" value="Genomic_DNA"/>
</dbReference>
<dbReference type="RefSeq" id="WP_070152144.1">
    <property type="nucleotide sequence ID" value="NZ_MKQS01000001.1"/>
</dbReference>
<dbReference type="AlphaFoldDB" id="A0A1E8E552"/>
<sequence>MVASTDTKYFLYTNANAPQLTNVWGQLCSLLDACLVDGFNQKSISSLSIIGNVITANYFSAHGYLDGQVLLLSGATEATLNKEHRITSVTSTTLTFEVDVIPSTLSGSIISKLAPIGITKYLSDSSKRIYYFSEMTDPTYLRVDEATLAAASVNYRGAIVRISKACTNINTLPNAVPVATTPKSTDPLKWIFSTTTTARTHAWLLVGSKKGFYFFPAAGNYTPTDYMSAAQYGVIQGSSRFPRGNTVLLAQYIAGSSSPADGYMVTAPNVWTSNLDATSYGAINLSGIKGATSIGRSSPYGGSSSGYVSGSLNTELSDSANGAHEDFITSAGGAILANLSNSYFLNASIDDATRQSLAFTTTKNSLNGTGKFMFLGNCVSGSDAYFAIDLIGDFIV</sequence>
<gene>
    <name evidence="1" type="ORF">BJN41_00470</name>
</gene>
<evidence type="ECO:0000313" key="1">
    <source>
        <dbReference type="EMBL" id="OFE44636.1"/>
    </source>
</evidence>
<protein>
    <submittedName>
        <fullName evidence="1">Uncharacterized protein</fullName>
    </submittedName>
</protein>
<comment type="caution">
    <text evidence="1">The sequence shown here is derived from an EMBL/GenBank/DDBJ whole genome shotgun (WGS) entry which is preliminary data.</text>
</comment>